<reference evidence="2 3" key="1">
    <citation type="submission" date="2019-11" db="EMBL/GenBank/DDBJ databases">
        <title>Genome sequences of 17 halophilic strains isolated from different environments.</title>
        <authorList>
            <person name="Furrow R.E."/>
        </authorList>
    </citation>
    <scope>NUCLEOTIDE SEQUENCE [LARGE SCALE GENOMIC DNA]</scope>
    <source>
        <strain evidence="2 3">22511_23_Filter</strain>
    </source>
</reference>
<comment type="caution">
    <text evidence="2">The sequence shown here is derived from an EMBL/GenBank/DDBJ whole genome shotgun (WGS) entry which is preliminary data.</text>
</comment>
<dbReference type="AlphaFoldDB" id="A0A845DNL2"/>
<proteinExistence type="predicted"/>
<evidence type="ECO:0000313" key="2">
    <source>
        <dbReference type="EMBL" id="MYL18818.1"/>
    </source>
</evidence>
<feature type="transmembrane region" description="Helical" evidence="1">
    <location>
        <begin position="7"/>
        <end position="25"/>
    </location>
</feature>
<keyword evidence="1" id="KW-0812">Transmembrane</keyword>
<gene>
    <name evidence="2" type="ORF">GLW04_02885</name>
</gene>
<dbReference type="EMBL" id="WMET01000001">
    <property type="protein sequence ID" value="MYL18818.1"/>
    <property type="molecule type" value="Genomic_DNA"/>
</dbReference>
<dbReference type="RefSeq" id="WP_160835260.1">
    <property type="nucleotide sequence ID" value="NZ_WMET01000001.1"/>
</dbReference>
<organism evidence="2 3">
    <name type="scientific">Halobacillus litoralis</name>
    <dbReference type="NCBI Taxonomy" id="45668"/>
    <lineage>
        <taxon>Bacteria</taxon>
        <taxon>Bacillati</taxon>
        <taxon>Bacillota</taxon>
        <taxon>Bacilli</taxon>
        <taxon>Bacillales</taxon>
        <taxon>Bacillaceae</taxon>
        <taxon>Halobacillus</taxon>
    </lineage>
</organism>
<name>A0A845DNL2_9BACI</name>
<keyword evidence="1" id="KW-1133">Transmembrane helix</keyword>
<sequence>MKTYEVLFALLLITHTMILVNITMFDGQWNGMVLFFSSILFLIGAVRFGSEYRGRKKINT</sequence>
<accession>A0A845DNL2</accession>
<keyword evidence="1" id="KW-0472">Membrane</keyword>
<feature type="transmembrane region" description="Helical" evidence="1">
    <location>
        <begin position="31"/>
        <end position="49"/>
    </location>
</feature>
<evidence type="ECO:0000256" key="1">
    <source>
        <dbReference type="SAM" id="Phobius"/>
    </source>
</evidence>
<protein>
    <submittedName>
        <fullName evidence="2">Uncharacterized protein</fullName>
    </submittedName>
</protein>
<dbReference type="Proteomes" id="UP000460949">
    <property type="component" value="Unassembled WGS sequence"/>
</dbReference>
<evidence type="ECO:0000313" key="3">
    <source>
        <dbReference type="Proteomes" id="UP000460949"/>
    </source>
</evidence>